<accession>A0ABW9QY87</accession>
<reference evidence="2 3" key="1">
    <citation type="submission" date="2019-11" db="EMBL/GenBank/DDBJ databases">
        <title>Acidiferrimicrobium australis gen. nov., sp. nov., an acidophilic and obligately heterotrophic, member of the Actinobacteria that catalyses dissimilatory oxido- reduction of iron isolated from metal-rich acidic water in Chile.</title>
        <authorList>
            <person name="Gonzalez D."/>
            <person name="Huber K."/>
            <person name="Hedrich S."/>
            <person name="Rojas-Villalobos C."/>
            <person name="Quatrini R."/>
            <person name="Dinamarca M.A."/>
            <person name="Schwarz A."/>
            <person name="Canales C."/>
            <person name="Nancucheo I."/>
        </authorList>
    </citation>
    <scope>NUCLEOTIDE SEQUENCE [LARGE SCALE GENOMIC DNA]</scope>
    <source>
        <strain evidence="2 3">USS-CCA1</strain>
    </source>
</reference>
<comment type="caution">
    <text evidence="2">The sequence shown here is derived from an EMBL/GenBank/DDBJ whole genome shotgun (WGS) entry which is preliminary data.</text>
</comment>
<comment type="similarity">
    <text evidence="1">Belongs to the cytochrome P450 family.</text>
</comment>
<dbReference type="Gene3D" id="1.10.630.10">
    <property type="entry name" value="Cytochrome P450"/>
    <property type="match status" value="1"/>
</dbReference>
<evidence type="ECO:0000256" key="1">
    <source>
        <dbReference type="ARBA" id="ARBA00010617"/>
    </source>
</evidence>
<dbReference type="SUPFAM" id="SSF48264">
    <property type="entry name" value="Cytochrome P450"/>
    <property type="match status" value="1"/>
</dbReference>
<dbReference type="EMBL" id="WJHE01001094">
    <property type="protein sequence ID" value="MST34606.1"/>
    <property type="molecule type" value="Genomic_DNA"/>
</dbReference>
<proteinExistence type="inferred from homology"/>
<dbReference type="PRINTS" id="PR00359">
    <property type="entry name" value="BP450"/>
</dbReference>
<dbReference type="InterPro" id="IPR036396">
    <property type="entry name" value="Cyt_P450_sf"/>
</dbReference>
<dbReference type="CDD" id="cd00302">
    <property type="entry name" value="cytochrome_P450"/>
    <property type="match status" value="1"/>
</dbReference>
<dbReference type="PANTHER" id="PTHR46696:SF1">
    <property type="entry name" value="CYTOCHROME P450 YJIB-RELATED"/>
    <property type="match status" value="1"/>
</dbReference>
<dbReference type="Pfam" id="PF00067">
    <property type="entry name" value="p450"/>
    <property type="match status" value="1"/>
</dbReference>
<dbReference type="InterPro" id="IPR001128">
    <property type="entry name" value="Cyt_P450"/>
</dbReference>
<dbReference type="Proteomes" id="UP000437736">
    <property type="component" value="Unassembled WGS sequence"/>
</dbReference>
<name>A0ABW9QY87_9ACTN</name>
<evidence type="ECO:0000313" key="2">
    <source>
        <dbReference type="EMBL" id="MST34606.1"/>
    </source>
</evidence>
<sequence length="401" mass="43996">MTTETDTEVRLTSYEDCRDGYRHQGFRQALYDDGVVLMSDVIVNLHGDAHRARRRLENRLFRRDVFLRWERELVPAAILDALSSSLAEGRADLVPLARRAMMTIAAAIAGVDRPEGTDEEFDDLYGVMTRLSRASTVVHATGDKEAIKADGLAALAHFERRFFAPSVARRRDLLARHGSGLLEICPDVLATLLVNQERLELGPETVLREVAYFPWVGSHSTSNALAHTMAHTLSWLEDHPGDRHRLESDPEVVQRFSHEALRLHPPSPVALRRALTDVTLGSGREVPAGAHVVIDVVAANRDPSIFGPSADAFDPWRPLPEGVNLWGLAFGTGFHSCLGQELAGGVASSPGDPASEVLRGSIATMASILLRHGARLDPADPPTLDHQTVRKHFGRFPVLLG</sequence>
<dbReference type="InterPro" id="IPR002397">
    <property type="entry name" value="Cyt_P450_B"/>
</dbReference>
<dbReference type="PANTHER" id="PTHR46696">
    <property type="entry name" value="P450, PUTATIVE (EUROFUNG)-RELATED"/>
    <property type="match status" value="1"/>
</dbReference>
<evidence type="ECO:0000313" key="3">
    <source>
        <dbReference type="Proteomes" id="UP000437736"/>
    </source>
</evidence>
<organism evidence="2 3">
    <name type="scientific">Acidiferrimicrobium australe</name>
    <dbReference type="NCBI Taxonomy" id="2664430"/>
    <lineage>
        <taxon>Bacteria</taxon>
        <taxon>Bacillati</taxon>
        <taxon>Actinomycetota</taxon>
        <taxon>Acidimicrobiia</taxon>
        <taxon>Acidimicrobiales</taxon>
        <taxon>Acidimicrobiaceae</taxon>
        <taxon>Acidiferrimicrobium</taxon>
    </lineage>
</organism>
<gene>
    <name evidence="2" type="ORF">GHK86_17995</name>
</gene>
<keyword evidence="3" id="KW-1185">Reference proteome</keyword>
<protein>
    <submittedName>
        <fullName evidence="2">Cytochrome P450</fullName>
    </submittedName>
</protein>